<dbReference type="Proteomes" id="UP000886339">
    <property type="component" value="Unassembled WGS sequence"/>
</dbReference>
<dbReference type="InterPro" id="IPR036986">
    <property type="entry name" value="S4_RNA-bd_sf"/>
</dbReference>
<dbReference type="EMBL" id="DRLF01000453">
    <property type="protein sequence ID" value="HEC07799.1"/>
    <property type="molecule type" value="Genomic_DNA"/>
</dbReference>
<accession>A0A831RZF6</accession>
<dbReference type="PROSITE" id="PS50889">
    <property type="entry name" value="S4"/>
    <property type="match status" value="1"/>
</dbReference>
<dbReference type="GO" id="GO:0003677">
    <property type="term" value="F:DNA binding"/>
    <property type="evidence" value="ECO:0007669"/>
    <property type="project" value="UniProtKB-KW"/>
</dbReference>
<evidence type="ECO:0000256" key="1">
    <source>
        <dbReference type="ARBA" id="ARBA00008396"/>
    </source>
</evidence>
<dbReference type="GO" id="GO:0043023">
    <property type="term" value="F:ribosomal large subunit binding"/>
    <property type="evidence" value="ECO:0007669"/>
    <property type="project" value="InterPro"/>
</dbReference>
<dbReference type="GO" id="GO:0003727">
    <property type="term" value="F:single-stranded RNA binding"/>
    <property type="evidence" value="ECO:0007669"/>
    <property type="project" value="InterPro"/>
</dbReference>
<evidence type="ECO:0000259" key="6">
    <source>
        <dbReference type="SMART" id="SM00363"/>
    </source>
</evidence>
<dbReference type="CDD" id="cd00165">
    <property type="entry name" value="S4"/>
    <property type="match status" value="1"/>
</dbReference>
<dbReference type="Pfam" id="PF01479">
    <property type="entry name" value="S4"/>
    <property type="match status" value="1"/>
</dbReference>
<dbReference type="Gene3D" id="3.10.290.10">
    <property type="entry name" value="RNA-binding S4 domain"/>
    <property type="match status" value="1"/>
</dbReference>
<proteinExistence type="inferred from homology"/>
<comment type="caution">
    <text evidence="7">The sequence shown here is derived from an EMBL/GenBank/DDBJ whole genome shotgun (WGS) entry which is preliminary data.</text>
</comment>
<keyword evidence="3 4" id="KW-0238">DNA-binding</keyword>
<sequence>MDGQEKMRLDKWLWAARFFKTRKLAAEAISGGKVHLNGQRSKPGKDVRQGNRLTISKNGLHWEIEILQLPRQRRPASEAVNFYTESETSRKQREDELALLRAARASSPVRTEGRPNKKDRRLIHRFKQEH</sequence>
<feature type="compositionally biased region" description="Basic residues" evidence="5">
    <location>
        <begin position="117"/>
        <end position="130"/>
    </location>
</feature>
<gene>
    <name evidence="7" type="ORF">ENJ12_13165</name>
</gene>
<evidence type="ECO:0000313" key="7">
    <source>
        <dbReference type="EMBL" id="HEC07799.1"/>
    </source>
</evidence>
<dbReference type="InterPro" id="IPR025708">
    <property type="entry name" value="HSP15"/>
</dbReference>
<keyword evidence="2 4" id="KW-0694">RNA-binding</keyword>
<feature type="domain" description="RNA-binding S4" evidence="6">
    <location>
        <begin position="7"/>
        <end position="68"/>
    </location>
</feature>
<reference evidence="7" key="1">
    <citation type="journal article" date="2020" name="mSystems">
        <title>Genome- and Community-Level Interaction Insights into Carbon Utilization and Element Cycling Functions of Hydrothermarchaeota in Hydrothermal Sediment.</title>
        <authorList>
            <person name="Zhou Z."/>
            <person name="Liu Y."/>
            <person name="Xu W."/>
            <person name="Pan J."/>
            <person name="Luo Z.H."/>
            <person name="Li M."/>
        </authorList>
    </citation>
    <scope>NUCLEOTIDE SEQUENCE [LARGE SCALE GENOMIC DNA]</scope>
    <source>
        <strain evidence="7">HyVt-458</strain>
    </source>
</reference>
<dbReference type="GO" id="GO:0034605">
    <property type="term" value="P:cellular response to heat"/>
    <property type="evidence" value="ECO:0007669"/>
    <property type="project" value="InterPro"/>
</dbReference>
<dbReference type="AlphaFoldDB" id="A0A831RZF6"/>
<evidence type="ECO:0000256" key="3">
    <source>
        <dbReference type="ARBA" id="ARBA00023125"/>
    </source>
</evidence>
<dbReference type="InterPro" id="IPR002942">
    <property type="entry name" value="S4_RNA-bd"/>
</dbReference>
<evidence type="ECO:0000256" key="4">
    <source>
        <dbReference type="PIRNR" id="PIRNR016821"/>
    </source>
</evidence>
<dbReference type="PIRSF" id="PIRSF016821">
    <property type="entry name" value="HSP15"/>
    <property type="match status" value="1"/>
</dbReference>
<dbReference type="SUPFAM" id="SSF55174">
    <property type="entry name" value="Alpha-L RNA-binding motif"/>
    <property type="match status" value="1"/>
</dbReference>
<organism evidence="7">
    <name type="scientific">Thiolapillus brandeum</name>
    <dbReference type="NCBI Taxonomy" id="1076588"/>
    <lineage>
        <taxon>Bacteria</taxon>
        <taxon>Pseudomonadati</taxon>
        <taxon>Pseudomonadota</taxon>
        <taxon>Gammaproteobacteria</taxon>
        <taxon>Chromatiales</taxon>
        <taxon>Sedimenticolaceae</taxon>
        <taxon>Thiolapillus</taxon>
    </lineage>
</organism>
<comment type="similarity">
    <text evidence="1 4">Belongs to the HSP15 family.</text>
</comment>
<name>A0A831RZF6_9GAMM</name>
<feature type="region of interest" description="Disordered" evidence="5">
    <location>
        <begin position="102"/>
        <end position="130"/>
    </location>
</feature>
<protein>
    <recommendedName>
        <fullName evidence="4">Heat shock protein 15</fullName>
    </recommendedName>
</protein>
<evidence type="ECO:0000256" key="2">
    <source>
        <dbReference type="ARBA" id="ARBA00022884"/>
    </source>
</evidence>
<evidence type="ECO:0000256" key="5">
    <source>
        <dbReference type="SAM" id="MobiDB-lite"/>
    </source>
</evidence>
<dbReference type="SMART" id="SM00363">
    <property type="entry name" value="S4"/>
    <property type="match status" value="1"/>
</dbReference>